<evidence type="ECO:0000313" key="18">
    <source>
        <dbReference type="Proteomes" id="UP000284841"/>
    </source>
</evidence>
<evidence type="ECO:0000256" key="12">
    <source>
        <dbReference type="ARBA" id="ARBA00038669"/>
    </source>
</evidence>
<dbReference type="PROSITE" id="PS00211">
    <property type="entry name" value="ABC_TRANSPORTER_1"/>
    <property type="match status" value="1"/>
</dbReference>
<accession>A0A415E4I7</accession>
<evidence type="ECO:0000256" key="7">
    <source>
        <dbReference type="ARBA" id="ARBA00022840"/>
    </source>
</evidence>
<dbReference type="InterPro" id="IPR050388">
    <property type="entry name" value="ABC_Ni/Peptide_Import"/>
</dbReference>
<dbReference type="EMBL" id="QRMS01000002">
    <property type="protein sequence ID" value="RHJ88528.1"/>
    <property type="molecule type" value="Genomic_DNA"/>
</dbReference>
<keyword evidence="5" id="KW-0533">Nickel</keyword>
<protein>
    <recommendedName>
        <fullName evidence="14">Nickel import system ATP-binding protein NikD</fullName>
        <ecNumber evidence="13">7.2.2.11</ecNumber>
    </recommendedName>
</protein>
<reference evidence="17 18" key="1">
    <citation type="submission" date="2018-08" db="EMBL/GenBank/DDBJ databases">
        <title>A genome reference for cultivated species of the human gut microbiota.</title>
        <authorList>
            <person name="Zou Y."/>
            <person name="Xue W."/>
            <person name="Luo G."/>
        </authorList>
    </citation>
    <scope>NUCLEOTIDE SEQUENCE [LARGE SCALE GENOMIC DNA]</scope>
    <source>
        <strain evidence="17 18">AM07-24</strain>
    </source>
</reference>
<dbReference type="CDD" id="cd03257">
    <property type="entry name" value="ABC_NikE_OppD_transporters"/>
    <property type="match status" value="1"/>
</dbReference>
<organism evidence="17 18">
    <name type="scientific">Emergencia timonensis</name>
    <dbReference type="NCBI Taxonomy" id="1776384"/>
    <lineage>
        <taxon>Bacteria</taxon>
        <taxon>Bacillati</taxon>
        <taxon>Bacillota</taxon>
        <taxon>Clostridia</taxon>
        <taxon>Peptostreptococcales</taxon>
        <taxon>Anaerovoracaceae</taxon>
        <taxon>Emergencia</taxon>
    </lineage>
</organism>
<evidence type="ECO:0000256" key="4">
    <source>
        <dbReference type="ARBA" id="ARBA00022475"/>
    </source>
</evidence>
<gene>
    <name evidence="17" type="ORF">DW099_09115</name>
</gene>
<evidence type="ECO:0000313" key="17">
    <source>
        <dbReference type="EMBL" id="RHJ88528.1"/>
    </source>
</evidence>
<keyword evidence="4" id="KW-1003">Cell membrane</keyword>
<keyword evidence="18" id="KW-1185">Reference proteome</keyword>
<keyword evidence="9" id="KW-0406">Ion transport</keyword>
<evidence type="ECO:0000256" key="6">
    <source>
        <dbReference type="ARBA" id="ARBA00022741"/>
    </source>
</evidence>
<evidence type="ECO:0000259" key="16">
    <source>
        <dbReference type="PROSITE" id="PS50893"/>
    </source>
</evidence>
<evidence type="ECO:0000256" key="9">
    <source>
        <dbReference type="ARBA" id="ARBA00023065"/>
    </source>
</evidence>
<evidence type="ECO:0000256" key="1">
    <source>
        <dbReference type="ARBA" id="ARBA00004202"/>
    </source>
</evidence>
<dbReference type="GO" id="GO:0005524">
    <property type="term" value="F:ATP binding"/>
    <property type="evidence" value="ECO:0007669"/>
    <property type="project" value="UniProtKB-KW"/>
</dbReference>
<dbReference type="Pfam" id="PF00005">
    <property type="entry name" value="ABC_tran"/>
    <property type="match status" value="1"/>
</dbReference>
<dbReference type="InterPro" id="IPR027417">
    <property type="entry name" value="P-loop_NTPase"/>
</dbReference>
<dbReference type="InterPro" id="IPR013563">
    <property type="entry name" value="Oligopep_ABC_C"/>
</dbReference>
<dbReference type="GeneID" id="83006449"/>
<evidence type="ECO:0000256" key="15">
    <source>
        <dbReference type="ARBA" id="ARBA00048610"/>
    </source>
</evidence>
<dbReference type="SUPFAM" id="SSF52540">
    <property type="entry name" value="P-loop containing nucleoside triphosphate hydrolases"/>
    <property type="match status" value="1"/>
</dbReference>
<feature type="domain" description="ABC transporter" evidence="16">
    <location>
        <begin position="10"/>
        <end position="260"/>
    </location>
</feature>
<dbReference type="PANTHER" id="PTHR43297">
    <property type="entry name" value="OLIGOPEPTIDE TRANSPORT ATP-BINDING PROTEIN APPD"/>
    <property type="match status" value="1"/>
</dbReference>
<sequence length="333" mass="36745">MEDNKKDILLQVEDLYVQYDTSEGTSYAVNGISFQIRKGETFGLVGETGAGKTTTALAILKLLPKKVGNISRGKIEFEGKNLTAYSEDEMRDIRGSHISMIFQDPMTSLNPVLTVGDQIAEAIETHHLDLSADEVEDRVDSVLQLVGIPASRKYEYPHQFSGGMKQRVVIAMALVCDPMLLLADEPTTALDVTVQNQVLDMMGKLKEELNTSMIMITHDLGIVCQMCDSVAIMYAGEIIEIGSVFDIFDFDKPHHPYTKGLFGSLPSLQGNSKRLKPVDGLMPDPMDLPAGCKFHPRCTHCTAQCKTELPSVFTEGTHSIRCHLYDKTKAGEL</sequence>
<proteinExistence type="inferred from homology"/>
<keyword evidence="7 17" id="KW-0067">ATP-binding</keyword>
<dbReference type="InterPro" id="IPR017871">
    <property type="entry name" value="ABC_transporter-like_CS"/>
</dbReference>
<dbReference type="GO" id="GO:0005886">
    <property type="term" value="C:plasma membrane"/>
    <property type="evidence" value="ECO:0007669"/>
    <property type="project" value="UniProtKB-SubCell"/>
</dbReference>
<dbReference type="EC" id="7.2.2.11" evidence="13"/>
<dbReference type="FunFam" id="3.40.50.300:FF:000016">
    <property type="entry name" value="Oligopeptide ABC transporter ATP-binding component"/>
    <property type="match status" value="1"/>
</dbReference>
<dbReference type="STRING" id="1776384.GCA_900086585_04174"/>
<dbReference type="SMART" id="SM00382">
    <property type="entry name" value="AAA"/>
    <property type="match status" value="1"/>
</dbReference>
<dbReference type="PANTHER" id="PTHR43297:SF13">
    <property type="entry name" value="NICKEL ABC TRANSPORTER, ATP-BINDING PROTEIN"/>
    <property type="match status" value="1"/>
</dbReference>
<comment type="subcellular location">
    <subcellularLocation>
        <location evidence="1">Cell membrane</location>
        <topology evidence="1">Peripheral membrane protein</topology>
    </subcellularLocation>
</comment>
<dbReference type="AlphaFoldDB" id="A0A415E4I7"/>
<keyword evidence="8" id="KW-1278">Translocase</keyword>
<evidence type="ECO:0000256" key="11">
    <source>
        <dbReference type="ARBA" id="ARBA00023136"/>
    </source>
</evidence>
<dbReference type="RefSeq" id="WP_067542764.1">
    <property type="nucleotide sequence ID" value="NZ_AP025567.1"/>
</dbReference>
<keyword evidence="6" id="KW-0547">Nucleotide-binding</keyword>
<evidence type="ECO:0000256" key="8">
    <source>
        <dbReference type="ARBA" id="ARBA00022967"/>
    </source>
</evidence>
<dbReference type="GO" id="GO:0015833">
    <property type="term" value="P:peptide transport"/>
    <property type="evidence" value="ECO:0007669"/>
    <property type="project" value="InterPro"/>
</dbReference>
<dbReference type="GO" id="GO:0015413">
    <property type="term" value="F:ABC-type nickel transporter activity"/>
    <property type="evidence" value="ECO:0007669"/>
    <property type="project" value="UniProtKB-EC"/>
</dbReference>
<dbReference type="Pfam" id="PF08352">
    <property type="entry name" value="oligo_HPY"/>
    <property type="match status" value="1"/>
</dbReference>
<evidence type="ECO:0000256" key="10">
    <source>
        <dbReference type="ARBA" id="ARBA00023112"/>
    </source>
</evidence>
<evidence type="ECO:0000256" key="13">
    <source>
        <dbReference type="ARBA" id="ARBA00039098"/>
    </source>
</evidence>
<comment type="similarity">
    <text evidence="2">Belongs to the ABC transporter superfamily.</text>
</comment>
<comment type="subunit">
    <text evidence="12">The complex is composed of two ATP-binding proteins (NikD and NikE), two transmembrane proteins (NikB and NikC) and a solute-binding protein (NikA).</text>
</comment>
<dbReference type="NCBIfam" id="TIGR01727">
    <property type="entry name" value="oligo_HPY"/>
    <property type="match status" value="1"/>
</dbReference>
<dbReference type="InterPro" id="IPR003439">
    <property type="entry name" value="ABC_transporter-like_ATP-bd"/>
</dbReference>
<dbReference type="OrthoDB" id="9809450at2"/>
<keyword evidence="3" id="KW-0813">Transport</keyword>
<evidence type="ECO:0000256" key="3">
    <source>
        <dbReference type="ARBA" id="ARBA00022448"/>
    </source>
</evidence>
<comment type="caution">
    <text evidence="17">The sequence shown here is derived from an EMBL/GenBank/DDBJ whole genome shotgun (WGS) entry which is preliminary data.</text>
</comment>
<dbReference type="InterPro" id="IPR003593">
    <property type="entry name" value="AAA+_ATPase"/>
</dbReference>
<keyword evidence="10" id="KW-0921">Nickel transport</keyword>
<dbReference type="Proteomes" id="UP000284841">
    <property type="component" value="Unassembled WGS sequence"/>
</dbReference>
<name>A0A415E4I7_9FIRM</name>
<evidence type="ECO:0000256" key="5">
    <source>
        <dbReference type="ARBA" id="ARBA00022596"/>
    </source>
</evidence>
<dbReference type="PROSITE" id="PS50893">
    <property type="entry name" value="ABC_TRANSPORTER_2"/>
    <property type="match status" value="1"/>
</dbReference>
<dbReference type="Gene3D" id="3.40.50.300">
    <property type="entry name" value="P-loop containing nucleotide triphosphate hydrolases"/>
    <property type="match status" value="1"/>
</dbReference>
<dbReference type="GO" id="GO:0016887">
    <property type="term" value="F:ATP hydrolysis activity"/>
    <property type="evidence" value="ECO:0007669"/>
    <property type="project" value="InterPro"/>
</dbReference>
<evidence type="ECO:0000256" key="2">
    <source>
        <dbReference type="ARBA" id="ARBA00005417"/>
    </source>
</evidence>
<keyword evidence="11" id="KW-0472">Membrane</keyword>
<comment type="catalytic activity">
    <reaction evidence="15">
        <text>Ni(2+)(out) + ATP + H2O = Ni(2+)(in) + ADP + phosphate + H(+)</text>
        <dbReference type="Rhea" id="RHEA:15557"/>
        <dbReference type="ChEBI" id="CHEBI:15377"/>
        <dbReference type="ChEBI" id="CHEBI:15378"/>
        <dbReference type="ChEBI" id="CHEBI:30616"/>
        <dbReference type="ChEBI" id="CHEBI:43474"/>
        <dbReference type="ChEBI" id="CHEBI:49786"/>
        <dbReference type="ChEBI" id="CHEBI:456216"/>
        <dbReference type="EC" id="7.2.2.11"/>
    </reaction>
    <physiologicalReaction direction="left-to-right" evidence="15">
        <dbReference type="Rhea" id="RHEA:15558"/>
    </physiologicalReaction>
</comment>
<evidence type="ECO:0000256" key="14">
    <source>
        <dbReference type="ARBA" id="ARBA00044143"/>
    </source>
</evidence>